<name>A0ABN1AP87_9BACI</name>
<sequence length="285" mass="33348">MKAFYFENILIQQEDVWKRKKVVFTEDLFLPAHYLDWIPQRKIQADVFKMSPGKIYADVEFPLTDKSLQDHYVRRYLYKGASLLISTFDLGRKTDWKQRFHHYCEELSGIAIDYLVVPKMNIKYLTPEMVRYFGIQKVPFILVYANQIHDLTHIPWGWLNQMQALVNIPIGCIKHPLSDLVMQELTESGFQTLSEVISNTPLSAETLSKTGISNKKGEIKIYNDTDFNLYVNSNQMNHYCQKDQVPYISIIRGNVVKLNQTIYDNKGFGEFCDHTLKAQFWNKGL</sequence>
<accession>A0ABN1AP87</accession>
<keyword evidence="2" id="KW-1185">Reference proteome</keyword>
<organism evidence="1 2">
    <name type="scientific">Salinibacillus aidingensis</name>
    <dbReference type="NCBI Taxonomy" id="237684"/>
    <lineage>
        <taxon>Bacteria</taxon>
        <taxon>Bacillati</taxon>
        <taxon>Bacillota</taxon>
        <taxon>Bacilli</taxon>
        <taxon>Bacillales</taxon>
        <taxon>Bacillaceae</taxon>
        <taxon>Salinibacillus</taxon>
    </lineage>
</organism>
<reference evidence="1 2" key="1">
    <citation type="journal article" date="2019" name="Int. J. Syst. Evol. Microbiol.">
        <title>The Global Catalogue of Microorganisms (GCM) 10K type strain sequencing project: providing services to taxonomists for standard genome sequencing and annotation.</title>
        <authorList>
            <consortium name="The Broad Institute Genomics Platform"/>
            <consortium name="The Broad Institute Genome Sequencing Center for Infectious Disease"/>
            <person name="Wu L."/>
            <person name="Ma J."/>
        </authorList>
    </citation>
    <scope>NUCLEOTIDE SEQUENCE [LARGE SCALE GENOMIC DNA]</scope>
    <source>
        <strain evidence="1 2">JCM 12389</strain>
    </source>
</reference>
<protein>
    <submittedName>
        <fullName evidence="1">Uncharacterized protein</fullName>
    </submittedName>
</protein>
<evidence type="ECO:0000313" key="1">
    <source>
        <dbReference type="EMBL" id="GAA0481050.1"/>
    </source>
</evidence>
<comment type="caution">
    <text evidence="1">The sequence shown here is derived from an EMBL/GenBank/DDBJ whole genome shotgun (WGS) entry which is preliminary data.</text>
</comment>
<dbReference type="RefSeq" id="WP_343836570.1">
    <property type="nucleotide sequence ID" value="NZ_BAAADO010000001.1"/>
</dbReference>
<dbReference type="Proteomes" id="UP001500880">
    <property type="component" value="Unassembled WGS sequence"/>
</dbReference>
<evidence type="ECO:0000313" key="2">
    <source>
        <dbReference type="Proteomes" id="UP001500880"/>
    </source>
</evidence>
<dbReference type="EMBL" id="BAAADO010000001">
    <property type="protein sequence ID" value="GAA0481050.1"/>
    <property type="molecule type" value="Genomic_DNA"/>
</dbReference>
<proteinExistence type="predicted"/>
<gene>
    <name evidence="1" type="ORF">GCM10008986_02110</name>
</gene>